<evidence type="ECO:0000256" key="3">
    <source>
        <dbReference type="ARBA" id="ARBA00022737"/>
    </source>
</evidence>
<dbReference type="GeneTree" id="ENSGT00940000163148"/>
<dbReference type="FunFam" id="2.60.20.10:FF:000003">
    <property type="entry name" value="Crystallin gamma S"/>
    <property type="match status" value="1"/>
</dbReference>
<evidence type="ECO:0000313" key="5">
    <source>
        <dbReference type="Ensembl" id="ENSOTSP00005105884.1"/>
    </source>
</evidence>
<keyword evidence="3" id="KW-0677">Repeat</keyword>
<dbReference type="Ensembl" id="ENSOTST00005181082.1">
    <property type="protein sequence ID" value="ENSOTSP00005105884.1"/>
    <property type="gene ID" value="ENSOTSG00005051764.1"/>
</dbReference>
<reference evidence="5" key="3">
    <citation type="submission" date="2025-09" db="UniProtKB">
        <authorList>
            <consortium name="Ensembl"/>
        </authorList>
    </citation>
    <scope>IDENTIFICATION</scope>
</reference>
<organism evidence="5 6">
    <name type="scientific">Oncorhynchus tshawytscha</name>
    <name type="common">Chinook salmon</name>
    <name type="synonym">Salmo tshawytscha</name>
    <dbReference type="NCBI Taxonomy" id="74940"/>
    <lineage>
        <taxon>Eukaryota</taxon>
        <taxon>Metazoa</taxon>
        <taxon>Chordata</taxon>
        <taxon>Craniata</taxon>
        <taxon>Vertebrata</taxon>
        <taxon>Euteleostomi</taxon>
        <taxon>Actinopterygii</taxon>
        <taxon>Neopterygii</taxon>
        <taxon>Teleostei</taxon>
        <taxon>Protacanthopterygii</taxon>
        <taxon>Salmoniformes</taxon>
        <taxon>Salmonidae</taxon>
        <taxon>Salmoninae</taxon>
        <taxon>Oncorhynchus</taxon>
    </lineage>
</organism>
<dbReference type="SUPFAM" id="SSF49695">
    <property type="entry name" value="gamma-Crystallin-like"/>
    <property type="match status" value="1"/>
</dbReference>
<dbReference type="GO" id="GO:0007601">
    <property type="term" value="P:visual perception"/>
    <property type="evidence" value="ECO:0007669"/>
    <property type="project" value="TreeGrafter"/>
</dbReference>
<dbReference type="InterPro" id="IPR011024">
    <property type="entry name" value="G_crystallin-like"/>
</dbReference>
<evidence type="ECO:0000256" key="1">
    <source>
        <dbReference type="ARBA" id="ARBA00009646"/>
    </source>
</evidence>
<keyword evidence="2" id="KW-0273">Eye lens protein</keyword>
<dbReference type="Proteomes" id="UP000694402">
    <property type="component" value="Unassembled WGS sequence"/>
</dbReference>
<dbReference type="Gene3D" id="2.60.20.10">
    <property type="entry name" value="Crystallins"/>
    <property type="match status" value="2"/>
</dbReference>
<evidence type="ECO:0000259" key="4">
    <source>
        <dbReference type="PROSITE" id="PS50915"/>
    </source>
</evidence>
<dbReference type="AlphaFoldDB" id="A0AAZ3NQC1"/>
<dbReference type="SMART" id="SM00247">
    <property type="entry name" value="XTALbg"/>
    <property type="match status" value="2"/>
</dbReference>
<dbReference type="PROSITE" id="PS50915">
    <property type="entry name" value="CRYSTALLIN_BETA_GAMMA"/>
    <property type="match status" value="2"/>
</dbReference>
<reference evidence="5" key="2">
    <citation type="submission" date="2025-08" db="UniProtKB">
        <authorList>
            <consortium name="Ensembl"/>
        </authorList>
    </citation>
    <scope>IDENTIFICATION</scope>
</reference>
<evidence type="ECO:0000256" key="2">
    <source>
        <dbReference type="ARBA" id="ARBA00022613"/>
    </source>
</evidence>
<feature type="domain" description="Beta/gamma crystallin 'Greek key'" evidence="4">
    <location>
        <begin position="104"/>
        <end position="130"/>
    </location>
</feature>
<dbReference type="Pfam" id="PF00030">
    <property type="entry name" value="Crystall"/>
    <property type="match status" value="2"/>
</dbReference>
<reference evidence="6" key="1">
    <citation type="journal article" date="2018" name="PLoS ONE">
        <title>Chinook salmon (Oncorhynchus tshawytscha) genome and transcriptome.</title>
        <authorList>
            <person name="Christensen K.A."/>
            <person name="Leong J.S."/>
            <person name="Sakhrani D."/>
            <person name="Biagi C.A."/>
            <person name="Minkley D.R."/>
            <person name="Withler R.E."/>
            <person name="Rondeau E.B."/>
            <person name="Koop B.F."/>
            <person name="Devlin R.H."/>
        </authorList>
    </citation>
    <scope>NUCLEOTIDE SEQUENCE [LARGE SCALE GENOMIC DNA]</scope>
</reference>
<proteinExistence type="inferred from homology"/>
<dbReference type="PANTHER" id="PTHR11818:SF139">
    <property type="entry name" value="CRYSTALLIN, GAMMA M1-RELATED"/>
    <property type="match status" value="1"/>
</dbReference>
<dbReference type="PRINTS" id="PR01367">
    <property type="entry name" value="BGCRYSTALLIN"/>
</dbReference>
<protein>
    <recommendedName>
        <fullName evidence="4">Beta/gamma crystallin 'Greek key' domain-containing protein</fullName>
    </recommendedName>
</protein>
<sequence length="130" mass="15884">MSSDMSRCQSCRVESGCFMAYERPNFMGNQFFLRREEYSDYMHMGMSDSVLSCRMIPQHRGSFRMRVYEKENFRGQMHEMMEDCESFQDHYRMANCESTQVMEGHWLMYEQPHFRGRMIYVRPGEYRNLR</sequence>
<feature type="domain" description="Beta/gamma crystallin 'Greek key'" evidence="4">
    <location>
        <begin position="16"/>
        <end position="57"/>
    </location>
</feature>
<dbReference type="PANTHER" id="PTHR11818">
    <property type="entry name" value="BETA/GAMMA CRYSTALLIN"/>
    <property type="match status" value="1"/>
</dbReference>
<name>A0AAZ3NQC1_ONCTS</name>
<comment type="similarity">
    <text evidence="1">Belongs to the beta/gamma-crystallin family.</text>
</comment>
<dbReference type="GO" id="GO:0005212">
    <property type="term" value="F:structural constituent of eye lens"/>
    <property type="evidence" value="ECO:0007669"/>
    <property type="project" value="UniProtKB-KW"/>
</dbReference>
<accession>A0AAZ3NQC1</accession>
<evidence type="ECO:0000313" key="6">
    <source>
        <dbReference type="Proteomes" id="UP000694402"/>
    </source>
</evidence>
<dbReference type="GO" id="GO:0002088">
    <property type="term" value="P:lens development in camera-type eye"/>
    <property type="evidence" value="ECO:0007669"/>
    <property type="project" value="TreeGrafter"/>
</dbReference>
<dbReference type="InterPro" id="IPR050252">
    <property type="entry name" value="Beta/Gamma-Crystallin"/>
</dbReference>
<dbReference type="InterPro" id="IPR001064">
    <property type="entry name" value="Beta/gamma_crystallin"/>
</dbReference>
<keyword evidence="6" id="KW-1185">Reference proteome</keyword>